<evidence type="ECO:0000313" key="3">
    <source>
        <dbReference type="Proteomes" id="UP000265520"/>
    </source>
</evidence>
<keyword evidence="3" id="KW-1185">Reference proteome</keyword>
<dbReference type="EMBL" id="LXQA011060508">
    <property type="protein sequence ID" value="MCI83160.1"/>
    <property type="molecule type" value="Genomic_DNA"/>
</dbReference>
<feature type="region of interest" description="Disordered" evidence="1">
    <location>
        <begin position="1"/>
        <end position="22"/>
    </location>
</feature>
<proteinExistence type="predicted"/>
<protein>
    <submittedName>
        <fullName evidence="2">Uncharacterized protein</fullName>
    </submittedName>
</protein>
<evidence type="ECO:0000313" key="2">
    <source>
        <dbReference type="EMBL" id="MCI83160.1"/>
    </source>
</evidence>
<evidence type="ECO:0000256" key="1">
    <source>
        <dbReference type="SAM" id="MobiDB-lite"/>
    </source>
</evidence>
<feature type="compositionally biased region" description="Polar residues" evidence="1">
    <location>
        <begin position="42"/>
        <end position="62"/>
    </location>
</feature>
<sequence>RAPGETKSGSFRVPGEIWGNQQTTSRLARMNVSWRPHAQVGAQPSNFGPNHVQTNPHTLVDP</sequence>
<reference evidence="2 3" key="1">
    <citation type="journal article" date="2018" name="Front. Plant Sci.">
        <title>Red Clover (Trifolium pratense) and Zigzag Clover (T. medium) - A Picture of Genomic Similarities and Differences.</title>
        <authorList>
            <person name="Dluhosova J."/>
            <person name="Istvanek J."/>
            <person name="Nedelnik J."/>
            <person name="Repkova J."/>
        </authorList>
    </citation>
    <scope>NUCLEOTIDE SEQUENCE [LARGE SCALE GENOMIC DNA]</scope>
    <source>
        <strain evidence="3">cv. 10/8</strain>
        <tissue evidence="2">Leaf</tissue>
    </source>
</reference>
<feature type="region of interest" description="Disordered" evidence="1">
    <location>
        <begin position="38"/>
        <end position="62"/>
    </location>
</feature>
<dbReference type="AlphaFoldDB" id="A0A392V9N5"/>
<organism evidence="2 3">
    <name type="scientific">Trifolium medium</name>
    <dbReference type="NCBI Taxonomy" id="97028"/>
    <lineage>
        <taxon>Eukaryota</taxon>
        <taxon>Viridiplantae</taxon>
        <taxon>Streptophyta</taxon>
        <taxon>Embryophyta</taxon>
        <taxon>Tracheophyta</taxon>
        <taxon>Spermatophyta</taxon>
        <taxon>Magnoliopsida</taxon>
        <taxon>eudicotyledons</taxon>
        <taxon>Gunneridae</taxon>
        <taxon>Pentapetalae</taxon>
        <taxon>rosids</taxon>
        <taxon>fabids</taxon>
        <taxon>Fabales</taxon>
        <taxon>Fabaceae</taxon>
        <taxon>Papilionoideae</taxon>
        <taxon>50 kb inversion clade</taxon>
        <taxon>NPAAA clade</taxon>
        <taxon>Hologalegina</taxon>
        <taxon>IRL clade</taxon>
        <taxon>Trifolieae</taxon>
        <taxon>Trifolium</taxon>
    </lineage>
</organism>
<accession>A0A392V9N5</accession>
<comment type="caution">
    <text evidence="2">The sequence shown here is derived from an EMBL/GenBank/DDBJ whole genome shotgun (WGS) entry which is preliminary data.</text>
</comment>
<dbReference type="Proteomes" id="UP000265520">
    <property type="component" value="Unassembled WGS sequence"/>
</dbReference>
<name>A0A392V9N5_9FABA</name>
<feature type="non-terminal residue" evidence="2">
    <location>
        <position position="1"/>
    </location>
</feature>